<dbReference type="InterPro" id="IPR001529">
    <property type="entry name" value="Zn_ribbon_RPB9"/>
</dbReference>
<evidence type="ECO:0000313" key="15">
    <source>
        <dbReference type="EMBL" id="CAB3365017.1"/>
    </source>
</evidence>
<dbReference type="Gene3D" id="2.20.25.10">
    <property type="match status" value="2"/>
</dbReference>
<comment type="similarity">
    <text evidence="10 13">Belongs to the archaeal rpoM/eukaryotic RPA12/RPB9/RPC11 RNA polymerase family.</text>
</comment>
<dbReference type="GO" id="GO:0003676">
    <property type="term" value="F:nucleic acid binding"/>
    <property type="evidence" value="ECO:0007669"/>
    <property type="project" value="InterPro"/>
</dbReference>
<dbReference type="Proteomes" id="UP000494165">
    <property type="component" value="Unassembled WGS sequence"/>
</dbReference>
<dbReference type="PROSITE" id="PS00466">
    <property type="entry name" value="ZF_TFIIS_1"/>
    <property type="match status" value="1"/>
</dbReference>
<accession>A0A8S1CCF7</accession>
<comment type="caution">
    <text evidence="15">The sequence shown here is derived from an EMBL/GenBank/DDBJ whole genome shotgun (WGS) entry which is preliminary data.</text>
</comment>
<evidence type="ECO:0000256" key="13">
    <source>
        <dbReference type="RuleBase" id="RU003474"/>
    </source>
</evidence>
<evidence type="ECO:0000256" key="7">
    <source>
        <dbReference type="ARBA" id="ARBA00023242"/>
    </source>
</evidence>
<comment type="function">
    <text evidence="9">Core component of RNA polymerase III (Pol III) which synthesizes small non-coding RNAs using the four ribonucleoside triphosphates as substrates. Can mediate Pol I proofreading of the nascent RNA transcript. Anchors into the Pol III active site to constantly monitor transcription fidelity, cleaves mis-incorporated 5'-ribonucleotides and restarts the transcription process. Once Pol III reaches the poly(dT) termination signal, can induce Pol III clamp opening and transcription termination. Pol III plays an important role in sensing and limiting infection by intracellular bacteria and DNA viruses. Acts as a nuclear and cytosolic DNA sensor involved in innate immune response. Can sense non-self dsDNA that serves as template for transcription into dsRNA. The non-self RNA polymerase III transcripts, such as Epstein-Barr virus-encoded RNAs (EBERs) induce type I interferon and NF-kappa-B through the RIG-I pathway.</text>
</comment>
<dbReference type="GO" id="GO:0008270">
    <property type="term" value="F:zinc ion binding"/>
    <property type="evidence" value="ECO:0007669"/>
    <property type="project" value="UniProtKB-KW"/>
</dbReference>
<evidence type="ECO:0000256" key="4">
    <source>
        <dbReference type="ARBA" id="ARBA00022771"/>
    </source>
</evidence>
<dbReference type="EMBL" id="CADEPI010000018">
    <property type="protein sequence ID" value="CAB3365017.1"/>
    <property type="molecule type" value="Genomic_DNA"/>
</dbReference>
<keyword evidence="5 11" id="KW-0862">Zinc</keyword>
<feature type="binding site" evidence="11">
    <location>
        <position position="77"/>
    </location>
    <ligand>
        <name>Zn(2+)</name>
        <dbReference type="ChEBI" id="CHEBI:29105"/>
        <label>2</label>
    </ligand>
</feature>
<sequence length="116" mass="13356">MPIQFCPWCGNMLSLTSTENSEETKATLAFVCNTCPYSFLMENECVCHYIYTKRKELDDVLGGADAWKNVDNTEAQCPACNHDRAYFMQLQTRSADEPMTVFYKCCKDGCGYRWKE</sequence>
<evidence type="ECO:0000256" key="8">
    <source>
        <dbReference type="ARBA" id="ARBA00044007"/>
    </source>
</evidence>
<dbReference type="InterPro" id="IPR012164">
    <property type="entry name" value="Rpa12/Rpb9/Rpc10/TFS"/>
</dbReference>
<dbReference type="InterPro" id="IPR034014">
    <property type="entry name" value="Zn_ribbon_RPC11_C"/>
</dbReference>
<evidence type="ECO:0000256" key="6">
    <source>
        <dbReference type="ARBA" id="ARBA00023163"/>
    </source>
</evidence>
<dbReference type="SMART" id="SM00661">
    <property type="entry name" value="RPOL9"/>
    <property type="match status" value="1"/>
</dbReference>
<dbReference type="SMART" id="SM00440">
    <property type="entry name" value="ZnF_C2C2"/>
    <property type="match status" value="1"/>
</dbReference>
<dbReference type="AlphaFoldDB" id="A0A8S1CCF7"/>
<evidence type="ECO:0000256" key="2">
    <source>
        <dbReference type="ARBA" id="ARBA00022478"/>
    </source>
</evidence>
<evidence type="ECO:0000259" key="14">
    <source>
        <dbReference type="PROSITE" id="PS51133"/>
    </source>
</evidence>
<dbReference type="GO" id="GO:0005666">
    <property type="term" value="C:RNA polymerase III complex"/>
    <property type="evidence" value="ECO:0007669"/>
    <property type="project" value="UniProtKB-ARBA"/>
</dbReference>
<evidence type="ECO:0000256" key="3">
    <source>
        <dbReference type="ARBA" id="ARBA00022723"/>
    </source>
</evidence>
<feature type="binding site" evidence="11">
    <location>
        <position position="32"/>
    </location>
    <ligand>
        <name>Zn(2+)</name>
        <dbReference type="ChEBI" id="CHEBI:29105"/>
        <label>1</label>
    </ligand>
</feature>
<comment type="subcellular location">
    <subcellularLocation>
        <location evidence="1 10">Nucleus</location>
    </subcellularLocation>
</comment>
<organism evidence="15 16">
    <name type="scientific">Cloeon dipterum</name>
    <dbReference type="NCBI Taxonomy" id="197152"/>
    <lineage>
        <taxon>Eukaryota</taxon>
        <taxon>Metazoa</taxon>
        <taxon>Ecdysozoa</taxon>
        <taxon>Arthropoda</taxon>
        <taxon>Hexapoda</taxon>
        <taxon>Insecta</taxon>
        <taxon>Pterygota</taxon>
        <taxon>Palaeoptera</taxon>
        <taxon>Ephemeroptera</taxon>
        <taxon>Pisciforma</taxon>
        <taxon>Baetidae</taxon>
        <taxon>Cloeon</taxon>
    </lineage>
</organism>
<dbReference type="CDD" id="cd10509">
    <property type="entry name" value="Zn-ribbon_RPC11"/>
    <property type="match status" value="1"/>
</dbReference>
<dbReference type="PANTHER" id="PTHR11239:SF12">
    <property type="entry name" value="DNA-DIRECTED RNA POLYMERASE III SUBUNIT RPC10"/>
    <property type="match status" value="1"/>
</dbReference>
<dbReference type="PANTHER" id="PTHR11239">
    <property type="entry name" value="DNA-DIRECTED RNA POLYMERASE"/>
    <property type="match status" value="1"/>
</dbReference>
<protein>
    <recommendedName>
        <fullName evidence="10">DNA-directed RNA polymerase subunit</fullName>
    </recommendedName>
</protein>
<feature type="binding site" evidence="11">
    <location>
        <position position="110"/>
    </location>
    <ligand>
        <name>Zn(2+)</name>
        <dbReference type="ChEBI" id="CHEBI:29105"/>
        <label>2</label>
    </ligand>
</feature>
<dbReference type="GO" id="GO:0006386">
    <property type="term" value="P:termination of RNA polymerase III transcription"/>
    <property type="evidence" value="ECO:0007669"/>
    <property type="project" value="TreeGrafter"/>
</dbReference>
<evidence type="ECO:0000313" key="16">
    <source>
        <dbReference type="Proteomes" id="UP000494165"/>
    </source>
</evidence>
<dbReference type="OrthoDB" id="282152at2759"/>
<evidence type="ECO:0000256" key="5">
    <source>
        <dbReference type="ARBA" id="ARBA00022833"/>
    </source>
</evidence>
<proteinExistence type="inferred from homology"/>
<gene>
    <name evidence="15" type="ORF">CLODIP_2_CD12407</name>
</gene>
<keyword evidence="16" id="KW-1185">Reference proteome</keyword>
<feature type="domain" description="TFIIS-type" evidence="14">
    <location>
        <begin position="73"/>
        <end position="115"/>
    </location>
</feature>
<feature type="binding site" evidence="11">
    <location>
        <position position="80"/>
    </location>
    <ligand>
        <name>Zn(2+)</name>
        <dbReference type="ChEBI" id="CHEBI:29105"/>
        <label>2</label>
    </ligand>
</feature>
<feature type="binding site" evidence="11">
    <location>
        <position position="6"/>
    </location>
    <ligand>
        <name>Zn(2+)</name>
        <dbReference type="ChEBI" id="CHEBI:29105"/>
        <label>1</label>
    </ligand>
</feature>
<feature type="binding site" evidence="11">
    <location>
        <position position="9"/>
    </location>
    <ligand>
        <name>Zn(2+)</name>
        <dbReference type="ChEBI" id="CHEBI:29105"/>
        <label>1</label>
    </ligand>
</feature>
<dbReference type="PIRSF" id="PIRSF005586">
    <property type="entry name" value="RNApol_RpoM"/>
    <property type="match status" value="1"/>
</dbReference>
<evidence type="ECO:0000256" key="10">
    <source>
        <dbReference type="PIRNR" id="PIRNR005586"/>
    </source>
</evidence>
<evidence type="ECO:0000256" key="12">
    <source>
        <dbReference type="PIRSR" id="PIRSR005586-2"/>
    </source>
</evidence>
<dbReference type="PROSITE" id="PS51133">
    <property type="entry name" value="ZF_TFIIS_2"/>
    <property type="match status" value="1"/>
</dbReference>
<name>A0A8S1CCF7_9INSE</name>
<comment type="function">
    <text evidence="10">DNA-dependent RNA polymerase catalyzes the transcription of DNA into RNA using the four ribonucleoside triphosphates as substrates.</text>
</comment>
<dbReference type="SUPFAM" id="SSF57783">
    <property type="entry name" value="Zinc beta-ribbon"/>
    <property type="match status" value="2"/>
</dbReference>
<dbReference type="GO" id="GO:0003899">
    <property type="term" value="F:DNA-directed RNA polymerase activity"/>
    <property type="evidence" value="ECO:0007669"/>
    <property type="project" value="InterPro"/>
</dbReference>
<feature type="zinc finger region" description="C4-type" evidence="12">
    <location>
        <begin position="6"/>
        <end position="35"/>
    </location>
</feature>
<dbReference type="InterPro" id="IPR001222">
    <property type="entry name" value="Znf_TFIIS"/>
</dbReference>
<keyword evidence="4 12" id="KW-0863">Zinc-finger</keyword>
<reference evidence="15 16" key="1">
    <citation type="submission" date="2020-04" db="EMBL/GenBank/DDBJ databases">
        <authorList>
            <person name="Alioto T."/>
            <person name="Alioto T."/>
            <person name="Gomez Garrido J."/>
        </authorList>
    </citation>
    <scope>NUCLEOTIDE SEQUENCE [LARGE SCALE GENOMIC DNA]</scope>
</reference>
<keyword evidence="3 11" id="KW-0479">Metal-binding</keyword>
<comment type="subunit">
    <text evidence="8">Component of the RNA polymerase III complex consisting of 17 subunits: a ten-subunit horseshoe-shaped catalytic core composed of POLR3A/RPC1, POLR3B/RPC2, POLR1C/RPAC1, POLR1D/RPAC2, POLR3K/RPC10, POLR2E/RPABC1, POLR2F/RPABC2, POLR2H/RPABC3, POLR2K/RPABC4 and POLR2L/RPABC5; a mobile stalk composed of two subunits POLR3H/RPC8 and CRCP/RPC9, protruding from the core and functioning primarily in transcription initiation; and additional subunits homologous to general transcription factors of the RNA polymerase II machinery, POLR3C/RPC3-POLR3F/RPC6-POLR3G/RPC7 heterotrimer required for transcription initiation and POLR3D/RPC4-POLR3E/RPC5 heterodimer involved in both transcription initiation and termination.</text>
</comment>
<keyword evidence="6 10" id="KW-0804">Transcription</keyword>
<keyword evidence="2 10" id="KW-0240">DNA-directed RNA polymerase</keyword>
<feature type="binding site" evidence="11">
    <location>
        <position position="35"/>
    </location>
    <ligand>
        <name>Zn(2+)</name>
        <dbReference type="ChEBI" id="CHEBI:29105"/>
        <label>1</label>
    </ligand>
</feature>
<dbReference type="Pfam" id="PF01096">
    <property type="entry name" value="Zn_ribbon_TFIIS"/>
    <property type="match status" value="1"/>
</dbReference>
<evidence type="ECO:0000256" key="9">
    <source>
        <dbReference type="ARBA" id="ARBA00054653"/>
    </source>
</evidence>
<dbReference type="FunFam" id="2.20.25.10:FF:000005">
    <property type="entry name" value="DNA-directed RNA polymerase subunit"/>
    <property type="match status" value="1"/>
</dbReference>
<evidence type="ECO:0000256" key="11">
    <source>
        <dbReference type="PIRSR" id="PIRSR005586-1"/>
    </source>
</evidence>
<evidence type="ECO:0000256" key="1">
    <source>
        <dbReference type="ARBA" id="ARBA00004123"/>
    </source>
</evidence>
<keyword evidence="7 10" id="KW-0539">Nucleus</keyword>
<feature type="binding site" evidence="11">
    <location>
        <position position="105"/>
    </location>
    <ligand>
        <name>Zn(2+)</name>
        <dbReference type="ChEBI" id="CHEBI:29105"/>
        <label>2</label>
    </ligand>
</feature>